<dbReference type="OrthoDB" id="10021476at2759"/>
<gene>
    <name evidence="2" type="ORF">PVAND_004866</name>
</gene>
<feature type="compositionally biased region" description="Basic residues" evidence="1">
    <location>
        <begin position="225"/>
        <end position="237"/>
    </location>
</feature>
<accession>A0A9J6BY74</accession>
<evidence type="ECO:0008006" key="4">
    <source>
        <dbReference type="Google" id="ProtNLM"/>
    </source>
</evidence>
<feature type="region of interest" description="Disordered" evidence="1">
    <location>
        <begin position="219"/>
        <end position="246"/>
    </location>
</feature>
<reference evidence="2" key="1">
    <citation type="submission" date="2021-03" db="EMBL/GenBank/DDBJ databases">
        <title>Chromosome level genome of the anhydrobiotic midge Polypedilum vanderplanki.</title>
        <authorList>
            <person name="Yoshida Y."/>
            <person name="Kikawada T."/>
            <person name="Gusev O."/>
        </authorList>
    </citation>
    <scope>NUCLEOTIDE SEQUENCE</scope>
    <source>
        <strain evidence="2">NIAS01</strain>
        <tissue evidence="2">Whole body or cell culture</tissue>
    </source>
</reference>
<comment type="caution">
    <text evidence="2">The sequence shown here is derived from an EMBL/GenBank/DDBJ whole genome shotgun (WGS) entry which is preliminary data.</text>
</comment>
<sequence length="284" mass="31940">MRRLFPRPHHQMAHLPRRRLNSLSDNSTPSSDISEGSETYGDVSVSSSTGHEWQLDSQNAHSLIVDNLDLRLDSLSLDTNSIAEISDNERAQIESFFSGLGTEVYVSSSLANLYEGVRKKDWRLVYTGVPVLLHDKGFARSRTQPRVTFVLAERGTCFALWKDTIDNLSNYKVAGPAFHTMCLSSDHRKVIGFSFDSNEAALDLWQCIERLVSNPENIALSSPGRSKKRSSSKKSRSKPVALPPKSQISHPCQFLHVTKVTAYDTPRFYSLQAFVPSSHRHQDY</sequence>
<dbReference type="InterPro" id="IPR011993">
    <property type="entry name" value="PH-like_dom_sf"/>
</dbReference>
<dbReference type="AlphaFoldDB" id="A0A9J6BY74"/>
<dbReference type="GO" id="GO:0006357">
    <property type="term" value="P:regulation of transcription by RNA polymerase II"/>
    <property type="evidence" value="ECO:0007669"/>
    <property type="project" value="InterPro"/>
</dbReference>
<feature type="region of interest" description="Disordered" evidence="1">
    <location>
        <begin position="17"/>
        <end position="45"/>
    </location>
</feature>
<dbReference type="GO" id="GO:0003700">
    <property type="term" value="F:DNA-binding transcription factor activity"/>
    <property type="evidence" value="ECO:0007669"/>
    <property type="project" value="InterPro"/>
</dbReference>
<feature type="compositionally biased region" description="Polar residues" evidence="1">
    <location>
        <begin position="21"/>
        <end position="37"/>
    </location>
</feature>
<dbReference type="PANTHER" id="PTHR20338">
    <property type="entry name" value="NUCLEAR RESPIRATORY FACTOR 1"/>
    <property type="match status" value="1"/>
</dbReference>
<protein>
    <recommendedName>
        <fullName evidence="4">Misexpression suppressor of ras 3</fullName>
    </recommendedName>
</protein>
<name>A0A9J6BY74_POLVA</name>
<evidence type="ECO:0000256" key="1">
    <source>
        <dbReference type="SAM" id="MobiDB-lite"/>
    </source>
</evidence>
<keyword evidence="3" id="KW-1185">Reference proteome</keyword>
<proteinExistence type="predicted"/>
<evidence type="ECO:0000313" key="3">
    <source>
        <dbReference type="Proteomes" id="UP001107558"/>
    </source>
</evidence>
<dbReference type="Gene3D" id="2.30.29.30">
    <property type="entry name" value="Pleckstrin-homology domain (PH domain)/Phosphotyrosine-binding domain (PTB)"/>
    <property type="match status" value="1"/>
</dbReference>
<evidence type="ECO:0000313" key="2">
    <source>
        <dbReference type="EMBL" id="KAG5674921.1"/>
    </source>
</evidence>
<dbReference type="FunFam" id="2.30.29.30:FF:000362">
    <property type="entry name" value="Uncharacterized protein, isoform B"/>
    <property type="match status" value="1"/>
</dbReference>
<dbReference type="InterPro" id="IPR039142">
    <property type="entry name" value="NRF1/Ewg"/>
</dbReference>
<dbReference type="EMBL" id="JADBJN010000002">
    <property type="protein sequence ID" value="KAG5674921.1"/>
    <property type="molecule type" value="Genomic_DNA"/>
</dbReference>
<dbReference type="Proteomes" id="UP001107558">
    <property type="component" value="Chromosome 2"/>
</dbReference>
<organism evidence="2 3">
    <name type="scientific">Polypedilum vanderplanki</name>
    <name type="common">Sleeping chironomid midge</name>
    <dbReference type="NCBI Taxonomy" id="319348"/>
    <lineage>
        <taxon>Eukaryota</taxon>
        <taxon>Metazoa</taxon>
        <taxon>Ecdysozoa</taxon>
        <taxon>Arthropoda</taxon>
        <taxon>Hexapoda</taxon>
        <taxon>Insecta</taxon>
        <taxon>Pterygota</taxon>
        <taxon>Neoptera</taxon>
        <taxon>Endopterygota</taxon>
        <taxon>Diptera</taxon>
        <taxon>Nematocera</taxon>
        <taxon>Chironomoidea</taxon>
        <taxon>Chironomidae</taxon>
        <taxon>Chironominae</taxon>
        <taxon>Polypedilum</taxon>
        <taxon>Polypedilum</taxon>
    </lineage>
</organism>